<dbReference type="GO" id="GO:0043093">
    <property type="term" value="P:FtsZ-dependent cytokinesis"/>
    <property type="evidence" value="ECO:0007669"/>
    <property type="project" value="UniProtKB-UniRule"/>
</dbReference>
<dbReference type="SUPFAM" id="SSF48452">
    <property type="entry name" value="TPR-like"/>
    <property type="match status" value="1"/>
</dbReference>
<dbReference type="InterPro" id="IPR039565">
    <property type="entry name" value="BamD-like"/>
</dbReference>
<comment type="similarity">
    <text evidence="2">Belongs to the CpoB family.</text>
</comment>
<sequence length="342" mass="36005" precursor="true">MALLMSAAVALVTGGLAPRTAVAQSLSSDPAALLNRIEFLERQVRYLSERQNDSRQVTETREVKEVPVVDPAATAAAAGGGAATARLAVRIGELEQDIRSVTGRMEDVSFQVRRLNERLDKLTTDLEYRLSQKPPGEGGAVPPVATGRSELGNAGTGVSRPASPQTGPVVLGAVPNQPEPTPVSPPPAPAVAPPAVAPPAAPAAAPQGAAAAQPSTPREVYAGAFAQLQREKYQEAEAGFQQFLTRYPDDPLAENANYWLGESYYAQGDYARAATTFLEGYEKHKKGAKASDTLLKLAMSLGRLNKKPEACATLQELGRAFPGAPSAVKTKAGEERRRLGCG</sequence>
<keyword evidence="6" id="KW-1185">Reference proteome</keyword>
<dbReference type="NCBIfam" id="TIGR02795">
    <property type="entry name" value="tol_pal_ybgF"/>
    <property type="match status" value="1"/>
</dbReference>
<evidence type="ECO:0000313" key="6">
    <source>
        <dbReference type="Proteomes" id="UP000326641"/>
    </source>
</evidence>
<name>A0A564W9K3_9PROT</name>
<feature type="domain" description="Outer membrane lipoprotein BamD-like" evidence="4">
    <location>
        <begin position="216"/>
        <end position="286"/>
    </location>
</feature>
<evidence type="ECO:0000256" key="3">
    <source>
        <dbReference type="SAM" id="MobiDB-lite"/>
    </source>
</evidence>
<keyword evidence="2" id="KW-0131">Cell cycle</keyword>
<organism evidence="5 6">
    <name type="scientific">Candidatus Defluviicoccus seviourii</name>
    <dbReference type="NCBI Taxonomy" id="2565273"/>
    <lineage>
        <taxon>Bacteria</taxon>
        <taxon>Pseudomonadati</taxon>
        <taxon>Pseudomonadota</taxon>
        <taxon>Alphaproteobacteria</taxon>
        <taxon>Rhodospirillales</taxon>
        <taxon>Rhodospirillaceae</taxon>
        <taxon>Defluviicoccus</taxon>
    </lineage>
</organism>
<feature type="compositionally biased region" description="Low complexity" evidence="3">
    <location>
        <begin position="202"/>
        <end position="215"/>
    </location>
</feature>
<feature type="signal peptide" evidence="2">
    <location>
        <begin position="1"/>
        <end position="23"/>
    </location>
</feature>
<keyword evidence="1 2" id="KW-0732">Signal</keyword>
<dbReference type="Proteomes" id="UP000326641">
    <property type="component" value="Unassembled WGS sequence"/>
</dbReference>
<dbReference type="EMBL" id="UXAT02000001">
    <property type="protein sequence ID" value="VUX45132.1"/>
    <property type="molecule type" value="Genomic_DNA"/>
</dbReference>
<reference evidence="5" key="1">
    <citation type="submission" date="2018-11" db="EMBL/GenBank/DDBJ databases">
        <authorList>
            <person name="Onetto C."/>
        </authorList>
    </citation>
    <scope>NUCLEOTIDE SEQUENCE [LARGE SCALE GENOMIC DNA]</scope>
</reference>
<evidence type="ECO:0000256" key="2">
    <source>
        <dbReference type="HAMAP-Rule" id="MF_02066"/>
    </source>
</evidence>
<dbReference type="GO" id="GO:0030288">
    <property type="term" value="C:outer membrane-bounded periplasmic space"/>
    <property type="evidence" value="ECO:0007669"/>
    <property type="project" value="UniProtKB-UniRule"/>
</dbReference>
<accession>A0A564W9K3</accession>
<keyword evidence="2" id="KW-0574">Periplasm</keyword>
<dbReference type="InterPro" id="IPR011990">
    <property type="entry name" value="TPR-like_helical_dom_sf"/>
</dbReference>
<dbReference type="InterPro" id="IPR014162">
    <property type="entry name" value="CpoB_C"/>
</dbReference>
<protein>
    <recommendedName>
        <fullName evidence="2">Cell division coordinator CpoB</fullName>
    </recommendedName>
</protein>
<evidence type="ECO:0000313" key="5">
    <source>
        <dbReference type="EMBL" id="VUX45132.1"/>
    </source>
</evidence>
<proteinExistence type="inferred from homology"/>
<feature type="chain" id="PRO_5024520953" description="Cell division coordinator CpoB" evidence="2">
    <location>
        <begin position="24"/>
        <end position="342"/>
    </location>
</feature>
<dbReference type="AlphaFoldDB" id="A0A564W9K3"/>
<dbReference type="InterPro" id="IPR019734">
    <property type="entry name" value="TPR_rpt"/>
</dbReference>
<dbReference type="Gene3D" id="1.25.40.10">
    <property type="entry name" value="Tetratricopeptide repeat domain"/>
    <property type="match status" value="1"/>
</dbReference>
<comment type="subcellular location">
    <subcellularLocation>
        <location evidence="2">Periplasm</location>
    </subcellularLocation>
</comment>
<dbReference type="Pfam" id="PF13174">
    <property type="entry name" value="TPR_6"/>
    <property type="match status" value="1"/>
</dbReference>
<dbReference type="Pfam" id="PF13525">
    <property type="entry name" value="YfiO"/>
    <property type="match status" value="1"/>
</dbReference>
<comment type="function">
    <text evidence="2">Mediates coordination of peptidoglycan synthesis and outer membrane constriction during cell division.</text>
</comment>
<gene>
    <name evidence="2 5" type="primary">cpoB</name>
    <name evidence="5" type="ORF">DF3PA_10257</name>
</gene>
<evidence type="ECO:0000259" key="4">
    <source>
        <dbReference type="Pfam" id="PF13525"/>
    </source>
</evidence>
<comment type="caution">
    <text evidence="5">The sequence shown here is derived from an EMBL/GenBank/DDBJ whole genome shotgun (WGS) entry which is preliminary data.</text>
</comment>
<keyword evidence="2 5" id="KW-0132">Cell division</keyword>
<dbReference type="HAMAP" id="MF_02066">
    <property type="entry name" value="CpoB"/>
    <property type="match status" value="1"/>
</dbReference>
<dbReference type="InterPro" id="IPR034706">
    <property type="entry name" value="CpoB"/>
</dbReference>
<feature type="region of interest" description="Disordered" evidence="3">
    <location>
        <begin position="130"/>
        <end position="215"/>
    </location>
</feature>
<feature type="compositionally biased region" description="Pro residues" evidence="3">
    <location>
        <begin position="177"/>
        <end position="201"/>
    </location>
</feature>
<evidence type="ECO:0000256" key="1">
    <source>
        <dbReference type="ARBA" id="ARBA00022729"/>
    </source>
</evidence>